<dbReference type="EMBL" id="AAZO01000492">
    <property type="status" value="NOT_ANNOTATED_CDS"/>
    <property type="molecule type" value="Genomic_DNA"/>
</dbReference>
<dbReference type="HOGENOM" id="CLU_1629046_0_0_1"/>
<dbReference type="EnsemblMetazoa" id="PHUM042130-RA">
    <property type="protein sequence ID" value="PHUM042130-PA"/>
    <property type="gene ID" value="PHUM042130"/>
</dbReference>
<dbReference type="InParanoid" id="E0VAP4"/>
<reference evidence="2" key="3">
    <citation type="submission" date="2021-02" db="UniProtKB">
        <authorList>
            <consortium name="EnsemblMetazoa"/>
        </authorList>
    </citation>
    <scope>IDENTIFICATION</scope>
    <source>
        <strain evidence="2">USDA</strain>
    </source>
</reference>
<sequence length="163" mass="19237">MENNSRRKSFVDVSRKSLTLNNIFGDENDSVKKTQYSAKSYLDSLLKEKEDWSKIYQEKKKVCEVLEEKFKIESLVINKSDVENYLSPEDKIFLENKPNYLEMMETVKKYIDILKEIIDCYNKACDEIETNNKIIIDLMCDDDNLCDICNSMNCQISEHKFII</sequence>
<protein>
    <submittedName>
        <fullName evidence="1 2">Uncharacterized protein</fullName>
    </submittedName>
</protein>
<dbReference type="RefSeq" id="XP_002423188.1">
    <property type="nucleotide sequence ID" value="XM_002423143.1"/>
</dbReference>
<keyword evidence="3" id="KW-1185">Reference proteome</keyword>
<gene>
    <name evidence="2" type="primary">8232579</name>
    <name evidence="1" type="ORF">Phum_PHUM042130</name>
</gene>
<accession>E0VAP4</accession>
<evidence type="ECO:0000313" key="3">
    <source>
        <dbReference type="Proteomes" id="UP000009046"/>
    </source>
</evidence>
<evidence type="ECO:0000313" key="1">
    <source>
        <dbReference type="EMBL" id="EEB10450.1"/>
    </source>
</evidence>
<reference evidence="1" key="2">
    <citation type="submission" date="2007-04" db="EMBL/GenBank/DDBJ databases">
        <title>The genome of the human body louse.</title>
        <authorList>
            <consortium name="The Human Body Louse Genome Consortium"/>
            <person name="Kirkness E."/>
            <person name="Walenz B."/>
            <person name="Hass B."/>
            <person name="Bruggner R."/>
            <person name="Strausberg R."/>
        </authorList>
    </citation>
    <scope>NUCLEOTIDE SEQUENCE</scope>
    <source>
        <strain evidence="1">USDA</strain>
    </source>
</reference>
<reference evidence="1" key="1">
    <citation type="submission" date="2007-04" db="EMBL/GenBank/DDBJ databases">
        <title>Annotation of Pediculus humanus corporis strain USDA.</title>
        <authorList>
            <person name="Kirkness E."/>
            <person name="Hannick L."/>
            <person name="Hass B."/>
            <person name="Bruggner R."/>
            <person name="Lawson D."/>
            <person name="Bidwell S."/>
            <person name="Joardar V."/>
            <person name="Caler E."/>
            <person name="Walenz B."/>
            <person name="Inman J."/>
            <person name="Schobel S."/>
            <person name="Galinsky K."/>
            <person name="Amedeo P."/>
            <person name="Strausberg R."/>
        </authorList>
    </citation>
    <scope>NUCLEOTIDE SEQUENCE</scope>
    <source>
        <strain evidence="1">USDA</strain>
    </source>
</reference>
<dbReference type="CTD" id="8232579"/>
<dbReference type="VEuPathDB" id="VectorBase:PHUM042130"/>
<organism>
    <name type="scientific">Pediculus humanus subsp. corporis</name>
    <name type="common">Body louse</name>
    <dbReference type="NCBI Taxonomy" id="121224"/>
    <lineage>
        <taxon>Eukaryota</taxon>
        <taxon>Metazoa</taxon>
        <taxon>Ecdysozoa</taxon>
        <taxon>Arthropoda</taxon>
        <taxon>Hexapoda</taxon>
        <taxon>Insecta</taxon>
        <taxon>Pterygota</taxon>
        <taxon>Neoptera</taxon>
        <taxon>Paraneoptera</taxon>
        <taxon>Psocodea</taxon>
        <taxon>Troctomorpha</taxon>
        <taxon>Phthiraptera</taxon>
        <taxon>Anoplura</taxon>
        <taxon>Pediculidae</taxon>
        <taxon>Pediculus</taxon>
    </lineage>
</organism>
<dbReference type="EMBL" id="DS235012">
    <property type="protein sequence ID" value="EEB10450.1"/>
    <property type="molecule type" value="Genomic_DNA"/>
</dbReference>
<proteinExistence type="predicted"/>
<evidence type="ECO:0000313" key="2">
    <source>
        <dbReference type="EnsemblMetazoa" id="PHUM042130-PA"/>
    </source>
</evidence>
<dbReference type="KEGG" id="phu:Phum_PHUM042130"/>
<dbReference type="AlphaFoldDB" id="E0VAP4"/>
<name>E0VAP4_PEDHC</name>
<dbReference type="Proteomes" id="UP000009046">
    <property type="component" value="Unassembled WGS sequence"/>
</dbReference>
<dbReference type="GeneID" id="8232579"/>